<dbReference type="Gene3D" id="2.160.10.10">
    <property type="entry name" value="Hexapeptide repeat proteins"/>
    <property type="match status" value="1"/>
</dbReference>
<dbReference type="PANTHER" id="PTHR43480">
    <property type="entry name" value="ACYL-[ACYL-CARRIER-PROTEIN]--UDP-N-ACETYLGLUCOSAMINE O-ACYLTRANSFERASE"/>
    <property type="match status" value="1"/>
</dbReference>
<dbReference type="InterPro" id="IPR010137">
    <property type="entry name" value="Lipid_A_LpxA"/>
</dbReference>
<dbReference type="Pfam" id="PF00132">
    <property type="entry name" value="Hexapep"/>
    <property type="match status" value="1"/>
</dbReference>
<dbReference type="AlphaFoldDB" id="A0A0F9SM65"/>
<dbReference type="SUPFAM" id="SSF51161">
    <property type="entry name" value="Trimeric LpxA-like enzymes"/>
    <property type="match status" value="1"/>
</dbReference>
<organism evidence="1">
    <name type="scientific">marine sediment metagenome</name>
    <dbReference type="NCBI Taxonomy" id="412755"/>
    <lineage>
        <taxon>unclassified sequences</taxon>
        <taxon>metagenomes</taxon>
        <taxon>ecological metagenomes</taxon>
    </lineage>
</organism>
<dbReference type="PANTHER" id="PTHR43480:SF1">
    <property type="entry name" value="ACYL-[ACYL-CARRIER-PROTEIN]--UDP-N-ACETYLGLUCOSAMINE O-ACYLTRANSFERASE, MITOCHONDRIAL-RELATED"/>
    <property type="match status" value="1"/>
</dbReference>
<accession>A0A0F9SM65</accession>
<dbReference type="InterPro" id="IPR011004">
    <property type="entry name" value="Trimer_LpxA-like_sf"/>
</dbReference>
<proteinExistence type="predicted"/>
<name>A0A0F9SM65_9ZZZZ</name>
<dbReference type="GO" id="GO:0008610">
    <property type="term" value="P:lipid biosynthetic process"/>
    <property type="evidence" value="ECO:0007669"/>
    <property type="project" value="InterPro"/>
</dbReference>
<sequence length="211" mass="23405">MNEIHKLAYFHGKVIIGEKNKVGAYTVIGTPAEHKNYYINDIEGKVIIGNNNIIRELITINASYSDEATTIGNNCFITAHSHIGHDCHVGDNVVLAKATLGGHTKVHSFAFMGLNSATHQFTTIGAFSLVGGGSFVTKDIPPFLIYIDKKGCYRINRIGLERAGIEEGKIGSVYRYYITQDIDNLDKDLQIFVEDFKRESKRPNAKIGIEE</sequence>
<dbReference type="EMBL" id="LAZR01000456">
    <property type="protein sequence ID" value="KKN68204.1"/>
    <property type="molecule type" value="Genomic_DNA"/>
</dbReference>
<protein>
    <recommendedName>
        <fullName evidence="2">UDP N-acetylglucosamine O-acyltransferase C-terminal domain-containing protein</fullName>
    </recommendedName>
</protein>
<comment type="caution">
    <text evidence="1">The sequence shown here is derived from an EMBL/GenBank/DDBJ whole genome shotgun (WGS) entry which is preliminary data.</text>
</comment>
<dbReference type="InterPro" id="IPR001451">
    <property type="entry name" value="Hexapep"/>
</dbReference>
<evidence type="ECO:0000313" key="1">
    <source>
        <dbReference type="EMBL" id="KKN68204.1"/>
    </source>
</evidence>
<dbReference type="GO" id="GO:0008780">
    <property type="term" value="F:acyl-[acyl-carrier-protein]-UDP-N-acetylglucosamine O-acyltransferase activity"/>
    <property type="evidence" value="ECO:0007669"/>
    <property type="project" value="InterPro"/>
</dbReference>
<evidence type="ECO:0008006" key="2">
    <source>
        <dbReference type="Google" id="ProtNLM"/>
    </source>
</evidence>
<reference evidence="1" key="1">
    <citation type="journal article" date="2015" name="Nature">
        <title>Complex archaea that bridge the gap between prokaryotes and eukaryotes.</title>
        <authorList>
            <person name="Spang A."/>
            <person name="Saw J.H."/>
            <person name="Jorgensen S.L."/>
            <person name="Zaremba-Niedzwiedzka K."/>
            <person name="Martijn J."/>
            <person name="Lind A.E."/>
            <person name="van Eijk R."/>
            <person name="Schleper C."/>
            <person name="Guy L."/>
            <person name="Ettema T.J."/>
        </authorList>
    </citation>
    <scope>NUCLEOTIDE SEQUENCE</scope>
</reference>
<gene>
    <name evidence="1" type="ORF">LCGC14_0454290</name>
</gene>